<dbReference type="AlphaFoldDB" id="A0A498HST9"/>
<proteinExistence type="predicted"/>
<name>A0A498HST9_MALDO</name>
<dbReference type="Proteomes" id="UP000290289">
    <property type="component" value="Chromosome 16"/>
</dbReference>
<evidence type="ECO:0000313" key="4">
    <source>
        <dbReference type="Proteomes" id="UP000290289"/>
    </source>
</evidence>
<feature type="domain" description="J" evidence="2">
    <location>
        <begin position="218"/>
        <end position="282"/>
    </location>
</feature>
<dbReference type="PRINTS" id="PR00625">
    <property type="entry name" value="JDOMAIN"/>
</dbReference>
<dbReference type="EMBL" id="RDQH01000342">
    <property type="protein sequence ID" value="RXH71953.1"/>
    <property type="molecule type" value="Genomic_DNA"/>
</dbReference>
<protein>
    <recommendedName>
        <fullName evidence="2">J domain-containing protein</fullName>
    </recommendedName>
</protein>
<dbReference type="InterPro" id="IPR018253">
    <property type="entry name" value="DnaJ_domain_CS"/>
</dbReference>
<dbReference type="InterPro" id="IPR001623">
    <property type="entry name" value="DnaJ_domain"/>
</dbReference>
<keyword evidence="4" id="KW-1185">Reference proteome</keyword>
<evidence type="ECO:0000313" key="3">
    <source>
        <dbReference type="EMBL" id="RXH71953.1"/>
    </source>
</evidence>
<dbReference type="PANTHER" id="PTHR44137">
    <property type="entry name" value="BNAC03G44070D PROTEIN"/>
    <property type="match status" value="1"/>
</dbReference>
<dbReference type="CDD" id="cd06257">
    <property type="entry name" value="DnaJ"/>
    <property type="match status" value="1"/>
</dbReference>
<comment type="caution">
    <text evidence="3">The sequence shown here is derived from an EMBL/GenBank/DDBJ whole genome shotgun (WGS) entry which is preliminary data.</text>
</comment>
<dbReference type="SUPFAM" id="SSF46565">
    <property type="entry name" value="Chaperone J-domain"/>
    <property type="match status" value="1"/>
</dbReference>
<feature type="compositionally biased region" description="Low complexity" evidence="1">
    <location>
        <begin position="299"/>
        <end position="311"/>
    </location>
</feature>
<sequence>MFGCVWYVGRDGTERDEAFRPAFGAPKMGGTGCSTGQIVGVFAFHLPPGTGLFHVCGTQCFTILRQIYPMSFSKITPSFRPVPSRLRTKRTLKSKLSEKNKKTIMSGYNSSNSSTWQDLGTTPSYSPVFPPSPRELFSKPLHLSLSLSLAKPNPTIQFSNIFSHSFPFSLLERKMGQDSDLKSQLVTEICSISTRAIACSHRHGSGSSSPVRSSSFVDWYRLLRVEENAGADVIRKRYHELALQLHPDKNKHPKAEIAFKLVSEAYSCLSDTAKRRVFDLERWRKFCFDCGTIPYTTTHHNSPSTANPSPSSHHKHYNPTNPRPCKVIKGLKDISSRFREEARVIENCLKANAAAGKQSSSLFSPPAAAFDVFRSRFPKESPVFNPSEHKVQGYPHLRARIYEKPIKFWQLRAGHHVVNYEQGRAGYDSPVFEVRSDRGMFKSRSTCVRS</sequence>
<dbReference type="PROSITE" id="PS50076">
    <property type="entry name" value="DNAJ_2"/>
    <property type="match status" value="1"/>
</dbReference>
<dbReference type="PANTHER" id="PTHR44137:SF13">
    <property type="entry name" value="CHAPERONE DNAJ-DOMAIN SUPERFAMILY PROTEIN"/>
    <property type="match status" value="1"/>
</dbReference>
<dbReference type="PROSITE" id="PS00636">
    <property type="entry name" value="DNAJ_1"/>
    <property type="match status" value="1"/>
</dbReference>
<feature type="region of interest" description="Disordered" evidence="1">
    <location>
        <begin position="298"/>
        <end position="322"/>
    </location>
</feature>
<reference evidence="3 4" key="1">
    <citation type="submission" date="2018-10" db="EMBL/GenBank/DDBJ databases">
        <title>A high-quality apple genome assembly.</title>
        <authorList>
            <person name="Hu J."/>
        </authorList>
    </citation>
    <scope>NUCLEOTIDE SEQUENCE [LARGE SCALE GENOMIC DNA]</scope>
    <source>
        <strain evidence="4">cv. HFTH1</strain>
        <tissue evidence="3">Young leaf</tissue>
    </source>
</reference>
<evidence type="ECO:0000256" key="1">
    <source>
        <dbReference type="SAM" id="MobiDB-lite"/>
    </source>
</evidence>
<organism evidence="3 4">
    <name type="scientific">Malus domestica</name>
    <name type="common">Apple</name>
    <name type="synonym">Pyrus malus</name>
    <dbReference type="NCBI Taxonomy" id="3750"/>
    <lineage>
        <taxon>Eukaryota</taxon>
        <taxon>Viridiplantae</taxon>
        <taxon>Streptophyta</taxon>
        <taxon>Embryophyta</taxon>
        <taxon>Tracheophyta</taxon>
        <taxon>Spermatophyta</taxon>
        <taxon>Magnoliopsida</taxon>
        <taxon>eudicotyledons</taxon>
        <taxon>Gunneridae</taxon>
        <taxon>Pentapetalae</taxon>
        <taxon>rosids</taxon>
        <taxon>fabids</taxon>
        <taxon>Rosales</taxon>
        <taxon>Rosaceae</taxon>
        <taxon>Amygdaloideae</taxon>
        <taxon>Maleae</taxon>
        <taxon>Malus</taxon>
    </lineage>
</organism>
<dbReference type="STRING" id="3750.A0A498HST9"/>
<accession>A0A498HST9</accession>
<dbReference type="Pfam" id="PF00226">
    <property type="entry name" value="DnaJ"/>
    <property type="match status" value="1"/>
</dbReference>
<gene>
    <name evidence="3" type="ORF">DVH24_025454</name>
</gene>
<evidence type="ECO:0000259" key="2">
    <source>
        <dbReference type="PROSITE" id="PS50076"/>
    </source>
</evidence>
<dbReference type="SMART" id="SM00271">
    <property type="entry name" value="DnaJ"/>
    <property type="match status" value="1"/>
</dbReference>
<dbReference type="Gene3D" id="1.10.287.110">
    <property type="entry name" value="DnaJ domain"/>
    <property type="match status" value="1"/>
</dbReference>
<dbReference type="InterPro" id="IPR036869">
    <property type="entry name" value="J_dom_sf"/>
</dbReference>